<dbReference type="AlphaFoldDB" id="A0AAD8WFH0"/>
<reference evidence="4" key="1">
    <citation type="submission" date="2023-07" db="EMBL/GenBank/DDBJ databases">
        <title>A chromosome-level genome assembly of Lolium multiflorum.</title>
        <authorList>
            <person name="Chen Y."/>
            <person name="Copetti D."/>
            <person name="Kolliker R."/>
            <person name="Studer B."/>
        </authorList>
    </citation>
    <scope>NUCLEOTIDE SEQUENCE</scope>
    <source>
        <strain evidence="4">02402/16</strain>
        <tissue evidence="4">Leaf</tissue>
    </source>
</reference>
<feature type="compositionally biased region" description="Basic and acidic residues" evidence="2">
    <location>
        <begin position="589"/>
        <end position="599"/>
    </location>
</feature>
<organism evidence="4 5">
    <name type="scientific">Lolium multiflorum</name>
    <name type="common">Italian ryegrass</name>
    <name type="synonym">Lolium perenne subsp. multiflorum</name>
    <dbReference type="NCBI Taxonomy" id="4521"/>
    <lineage>
        <taxon>Eukaryota</taxon>
        <taxon>Viridiplantae</taxon>
        <taxon>Streptophyta</taxon>
        <taxon>Embryophyta</taxon>
        <taxon>Tracheophyta</taxon>
        <taxon>Spermatophyta</taxon>
        <taxon>Magnoliopsida</taxon>
        <taxon>Liliopsida</taxon>
        <taxon>Poales</taxon>
        <taxon>Poaceae</taxon>
        <taxon>BOP clade</taxon>
        <taxon>Pooideae</taxon>
        <taxon>Poodae</taxon>
        <taxon>Poeae</taxon>
        <taxon>Poeae Chloroplast Group 2 (Poeae type)</taxon>
        <taxon>Loliodinae</taxon>
        <taxon>Loliinae</taxon>
        <taxon>Lolium</taxon>
    </lineage>
</organism>
<dbReference type="Proteomes" id="UP001231189">
    <property type="component" value="Unassembled WGS sequence"/>
</dbReference>
<evidence type="ECO:0000259" key="3">
    <source>
        <dbReference type="Pfam" id="PF26524"/>
    </source>
</evidence>
<keyword evidence="5" id="KW-1185">Reference proteome</keyword>
<proteinExistence type="predicted"/>
<sequence length="641" mass="70327">MDLNTRSLQSSNGKSKSKTMAKILEEEAEDEAEDLSSSCGCFFCTMKQPDARLRRASVAAFFRELPYREDDDGGAVAAVWRAAMEAPDDPELPSLGAIRCMSLLLARAVDDAAWRRRGQNACVPYYAAHVLGSYTIRSSAHAELAVAAGAVRPLLALLGDAMTWVERRAATRALGHLASYDATYPAVARHAAEAVPLAVRAASTCVSDVYTNYVALAPSKRPKYQRELLTRGLHGGVGAEDRKAEEWASQLQCWSLYFLSCLASRDPSSHVLICQDTVFLRELCRMWGGLANGDSPAGVGLLRLLCRSAVGRDAIAACPDALSGLCDLARSSDDWQYMAIDCLLLLLGDRDSWDAVADATAPYLVDLAELRRLGPRRRLGDAITSALLLGDDDHASLGELRSEAREAIASLRGAKIERKEREGSMPRDELIQRKLLAKEKKRQGNDMFWHGEVERAIEVYTEALELCPLNGRRERLVLHSNRAQCWLARREVDAAVSDATRALSLARPANAHARSLWRRAQAYDMKGGMARESLLDCLAFAGAWLDGRKQGTQRASARGANLKKLPYCVARMIGKQMSVTGLFAGVSEDGGKVGREDRMPPCSDDDDGGDEDEKDVDGDDCDHDESEEEFYETELRFCRSG</sequence>
<feature type="compositionally biased region" description="Acidic residues" evidence="2">
    <location>
        <begin position="603"/>
        <end position="632"/>
    </location>
</feature>
<dbReference type="PROSITE" id="PS50005">
    <property type="entry name" value="TPR"/>
    <property type="match status" value="1"/>
</dbReference>
<dbReference type="SUPFAM" id="SSF48371">
    <property type="entry name" value="ARM repeat"/>
    <property type="match status" value="1"/>
</dbReference>
<dbReference type="EMBL" id="JAUUTY010000004">
    <property type="protein sequence ID" value="KAK1652217.1"/>
    <property type="molecule type" value="Genomic_DNA"/>
</dbReference>
<dbReference type="InterPro" id="IPR019734">
    <property type="entry name" value="TPR_rpt"/>
</dbReference>
<comment type="caution">
    <text evidence="4">The sequence shown here is derived from an EMBL/GenBank/DDBJ whole genome shotgun (WGS) entry which is preliminary data.</text>
</comment>
<dbReference type="Gene3D" id="1.25.10.10">
    <property type="entry name" value="Leucine-rich Repeat Variant"/>
    <property type="match status" value="1"/>
</dbReference>
<feature type="region of interest" description="Disordered" evidence="2">
    <location>
        <begin position="589"/>
        <end position="641"/>
    </location>
</feature>
<name>A0AAD8WFH0_LOLMU</name>
<dbReference type="Pfam" id="PF26524">
    <property type="entry name" value="ARM_7"/>
    <property type="match status" value="1"/>
</dbReference>
<keyword evidence="1" id="KW-0802">TPR repeat</keyword>
<dbReference type="PANTHER" id="PTHR46578:SF1">
    <property type="entry name" value="ARM-REPEAT_TETRATRICOPEPTIDE REPEAT (TPR)-LIKE PROTEIN"/>
    <property type="match status" value="1"/>
</dbReference>
<dbReference type="InterPro" id="IPR016024">
    <property type="entry name" value="ARM-type_fold"/>
</dbReference>
<dbReference type="InterPro" id="IPR058868">
    <property type="entry name" value="ARM_7"/>
</dbReference>
<dbReference type="InterPro" id="IPR011989">
    <property type="entry name" value="ARM-like"/>
</dbReference>
<evidence type="ECO:0000313" key="5">
    <source>
        <dbReference type="Proteomes" id="UP001231189"/>
    </source>
</evidence>
<dbReference type="InterPro" id="IPR011990">
    <property type="entry name" value="TPR-like_helical_dom_sf"/>
</dbReference>
<feature type="repeat" description="TPR" evidence="1">
    <location>
        <begin position="437"/>
        <end position="470"/>
    </location>
</feature>
<gene>
    <name evidence="4" type="ORF">QYE76_070022</name>
</gene>
<protein>
    <recommendedName>
        <fullName evidence="3">ARM repeat N-terminal plant domain-containing protein</fullName>
    </recommendedName>
</protein>
<feature type="domain" description="ARM repeat N-terminal plant" evidence="3">
    <location>
        <begin position="36"/>
        <end position="274"/>
    </location>
</feature>
<dbReference type="SUPFAM" id="SSF48452">
    <property type="entry name" value="TPR-like"/>
    <property type="match status" value="1"/>
</dbReference>
<evidence type="ECO:0000313" key="4">
    <source>
        <dbReference type="EMBL" id="KAK1652217.1"/>
    </source>
</evidence>
<dbReference type="Gene3D" id="1.25.40.10">
    <property type="entry name" value="Tetratricopeptide repeat domain"/>
    <property type="match status" value="1"/>
</dbReference>
<dbReference type="PANTHER" id="PTHR46578">
    <property type="entry name" value="ARM-REPEAT/TETRATRICOPEPTIDE REPEAT (TPR)-LIKE PROTEIN"/>
    <property type="match status" value="1"/>
</dbReference>
<accession>A0AAD8WFH0</accession>
<evidence type="ECO:0000256" key="2">
    <source>
        <dbReference type="SAM" id="MobiDB-lite"/>
    </source>
</evidence>
<evidence type="ECO:0000256" key="1">
    <source>
        <dbReference type="PROSITE-ProRule" id="PRU00339"/>
    </source>
</evidence>